<evidence type="ECO:0000313" key="2">
    <source>
        <dbReference type="Proteomes" id="UP000245711"/>
    </source>
</evidence>
<dbReference type="KEGG" id="roz:CBI38_29435"/>
<evidence type="ECO:0000313" key="1">
    <source>
        <dbReference type="EMBL" id="AWK75926.1"/>
    </source>
</evidence>
<accession>A0A2S2C4W0</accession>
<dbReference type="OrthoDB" id="4951235at2"/>
<proteinExistence type="predicted"/>
<protein>
    <submittedName>
        <fullName evidence="1">Uncharacterized protein</fullName>
    </submittedName>
</protein>
<keyword evidence="2" id="KW-1185">Reference proteome</keyword>
<dbReference type="EMBL" id="CP021354">
    <property type="protein sequence ID" value="AWK75926.1"/>
    <property type="molecule type" value="Genomic_DNA"/>
</dbReference>
<sequence length="109" mass="12321">MCDRLPLAEADLRKGQTVIYTGPDNAREIYEEHTRPRKLCSGHPGRIADPTRQHIRVDWVGLEHEPISYAAGFCLEREGFVPGLSAITESEYESLAEQVRSTSDRKPQL</sequence>
<organism evidence="1 2">
    <name type="scientific">Rhodococcus oxybenzonivorans</name>
    <dbReference type="NCBI Taxonomy" id="1990687"/>
    <lineage>
        <taxon>Bacteria</taxon>
        <taxon>Bacillati</taxon>
        <taxon>Actinomycetota</taxon>
        <taxon>Actinomycetes</taxon>
        <taxon>Mycobacteriales</taxon>
        <taxon>Nocardiaceae</taxon>
        <taxon>Rhodococcus</taxon>
    </lineage>
</organism>
<gene>
    <name evidence="1" type="ORF">CBI38_29435</name>
</gene>
<name>A0A2S2C4W0_9NOCA</name>
<dbReference type="Proteomes" id="UP000245711">
    <property type="component" value="Chromosome"/>
</dbReference>
<dbReference type="AlphaFoldDB" id="A0A2S2C4W0"/>
<reference evidence="1 2" key="1">
    <citation type="submission" date="2017-05" db="EMBL/GenBank/DDBJ databases">
        <title>Isolation of Rhodococcus sp. S2-17 biodegrading of BP-3.</title>
        <authorList>
            <person name="Lee Y."/>
            <person name="Kim K.H."/>
            <person name="Chun B.H."/>
            <person name="Jung H.S."/>
            <person name="Jeon C.O."/>
        </authorList>
    </citation>
    <scope>NUCLEOTIDE SEQUENCE [LARGE SCALE GENOMIC DNA]</scope>
    <source>
        <strain evidence="1 2">S2-17</strain>
    </source>
</reference>